<dbReference type="GO" id="GO:0004386">
    <property type="term" value="F:helicase activity"/>
    <property type="evidence" value="ECO:0007669"/>
    <property type="project" value="UniProtKB-KW"/>
</dbReference>
<dbReference type="KEGG" id="emv:HQR01_00490"/>
<keyword evidence="2" id="KW-0547">Nucleotide-binding</keyword>
<dbReference type="PANTHER" id="PTHR47396:SF1">
    <property type="entry name" value="ATP-DEPENDENT HELICASE IRC3-RELATED"/>
    <property type="match status" value="1"/>
</dbReference>
<dbReference type="InterPro" id="IPR006935">
    <property type="entry name" value="Helicase/UvrB_N"/>
</dbReference>
<keyword evidence="2" id="KW-0347">Helicase</keyword>
<dbReference type="InterPro" id="IPR027417">
    <property type="entry name" value="P-loop_NTPase"/>
</dbReference>
<dbReference type="CDD" id="cd18785">
    <property type="entry name" value="SF2_C"/>
    <property type="match status" value="1"/>
</dbReference>
<keyword evidence="2" id="KW-0067">ATP-binding</keyword>
<dbReference type="GO" id="GO:0005829">
    <property type="term" value="C:cytosol"/>
    <property type="evidence" value="ECO:0007669"/>
    <property type="project" value="TreeGrafter"/>
</dbReference>
<keyword evidence="3" id="KW-1185">Reference proteome</keyword>
<dbReference type="SMART" id="SM00382">
    <property type="entry name" value="AAA"/>
    <property type="match status" value="1"/>
</dbReference>
<keyword evidence="2" id="KW-0378">Hydrolase</keyword>
<reference evidence="2 3" key="1">
    <citation type="submission" date="2020-05" db="EMBL/GenBank/DDBJ databases">
        <title>Erythrobacter mangrovi sp. nov., isolated from rhizosphere soil of mangrove plant (Kandelia candel).</title>
        <authorList>
            <person name="Ye Y.H."/>
        </authorList>
    </citation>
    <scope>NUCLEOTIDE SEQUENCE [LARGE SCALE GENOMIC DNA]</scope>
    <source>
        <strain evidence="2 3">EB310</strain>
    </source>
</reference>
<dbReference type="InterPro" id="IPR003593">
    <property type="entry name" value="AAA+_ATPase"/>
</dbReference>
<dbReference type="SUPFAM" id="SSF52540">
    <property type="entry name" value="P-loop containing nucleoside triphosphate hydrolases"/>
    <property type="match status" value="2"/>
</dbReference>
<dbReference type="InterPro" id="IPR050742">
    <property type="entry name" value="Helicase_Restrict-Modif_Enz"/>
</dbReference>
<dbReference type="InterPro" id="IPR014001">
    <property type="entry name" value="Helicase_ATP-bd"/>
</dbReference>
<dbReference type="Gene3D" id="3.40.50.300">
    <property type="entry name" value="P-loop containing nucleotide triphosphate hydrolases"/>
    <property type="match status" value="2"/>
</dbReference>
<sequence length="890" mass="96947">MLEAMHFSGTWRDYQQRVLDEFDHHLADDRINIVAAPGSGKTVLGLELVRRLGRPAIVLAPSLTIRDQWAARLVPLFMANRPDESFVSFSLEAPATITCATYQALHAIHADSGKDRIEILLAWARANAPVTLVLDEAHHLRQEWWRALDMLIEELGDAKVVSLTATPPYDAPLAEWRRFESACGPIDLEIGIPELVRNGDLCPHQDHVVLSRPSDDLLALLDARREAVSDIVQMIRADATLADGIENHPWLLRPLDHLEPILDNPTILSSMLVHLHAIGRELPKDALRLLGVDVKSVPMQTARWFEALLNALLYDLGETSPLDVGARRVLINRLHRSGLIEGDRVKLGETKRIVRMMAGDRVKLTSIAVIAEAEARQCRNELRMLVLADHVRGADLPNRPSAKFEPAKIGVATIFETLRRKDLPGQSIGVLTGTLVILPVRASDALTNLGADRGIPRDELNTRALPHCITHRIVTASGNGKRALVGLVTELFQRGDITVLVGTQALLGEGWDAPAINSLVLASNSASYMLSNQMRGRAIRIDPHRPGKVSNIWHLATLTDPSAIGSMGRLVENLEWGGIADGAAVTADIKLLERRFDAYAGISNDGTMRIGTGLARLALADHETLQAANAATFARAADRAGIARDWATSLGDAPSRAHVREVAAPRHTPRRLVWRNTINSVVTSGLASGAMAGSYGLLNSLGTKPFLVLLTGVATTATIATLPRLARALYLALRNGSLENSLRQVGEMVLVGLRNAGFLDHQEYSDAQVLVAAGLDGSRTLCFDGLSRNADILAMDAVVELLGPIQNPRYLLVRKGGLIRDGKDYHAIPAVFSKNKAAAESFAREWSARVGPCKALATRSEEGRQALLLARRASLAAGMQRAVERRSDWR</sequence>
<proteinExistence type="predicted"/>
<dbReference type="GO" id="GO:0005524">
    <property type="term" value="F:ATP binding"/>
    <property type="evidence" value="ECO:0007669"/>
    <property type="project" value="InterPro"/>
</dbReference>
<gene>
    <name evidence="2" type="ORF">HQR01_00490</name>
</gene>
<protein>
    <submittedName>
        <fullName evidence="2">DEAD/DEAH box helicase family protein</fullName>
    </submittedName>
</protein>
<dbReference type="Proteomes" id="UP000504693">
    <property type="component" value="Chromosome"/>
</dbReference>
<dbReference type="SMART" id="SM00487">
    <property type="entry name" value="DEXDc"/>
    <property type="match status" value="1"/>
</dbReference>
<name>A0A7D4CBH3_9SPHN</name>
<evidence type="ECO:0000313" key="3">
    <source>
        <dbReference type="Proteomes" id="UP000504693"/>
    </source>
</evidence>
<feature type="domain" description="Helicase ATP-binding" evidence="1">
    <location>
        <begin position="22"/>
        <end position="185"/>
    </location>
</feature>
<evidence type="ECO:0000313" key="2">
    <source>
        <dbReference type="EMBL" id="QKG69969.1"/>
    </source>
</evidence>
<evidence type="ECO:0000259" key="1">
    <source>
        <dbReference type="PROSITE" id="PS51192"/>
    </source>
</evidence>
<dbReference type="GO" id="GO:0003677">
    <property type="term" value="F:DNA binding"/>
    <property type="evidence" value="ECO:0007669"/>
    <property type="project" value="InterPro"/>
</dbReference>
<dbReference type="GO" id="GO:0016787">
    <property type="term" value="F:hydrolase activity"/>
    <property type="evidence" value="ECO:0007669"/>
    <property type="project" value="InterPro"/>
</dbReference>
<dbReference type="EMBL" id="CP053921">
    <property type="protein sequence ID" value="QKG69969.1"/>
    <property type="molecule type" value="Genomic_DNA"/>
</dbReference>
<dbReference type="PANTHER" id="PTHR47396">
    <property type="entry name" value="TYPE I RESTRICTION ENZYME ECOKI R PROTEIN"/>
    <property type="match status" value="1"/>
</dbReference>
<organism evidence="2 3">
    <name type="scientific">Erythrobacter mangrovi</name>
    <dbReference type="NCBI Taxonomy" id="2739433"/>
    <lineage>
        <taxon>Bacteria</taxon>
        <taxon>Pseudomonadati</taxon>
        <taxon>Pseudomonadota</taxon>
        <taxon>Alphaproteobacteria</taxon>
        <taxon>Sphingomonadales</taxon>
        <taxon>Erythrobacteraceae</taxon>
        <taxon>Erythrobacter/Porphyrobacter group</taxon>
        <taxon>Erythrobacter</taxon>
    </lineage>
</organism>
<dbReference type="PROSITE" id="PS51192">
    <property type="entry name" value="HELICASE_ATP_BIND_1"/>
    <property type="match status" value="1"/>
</dbReference>
<dbReference type="Pfam" id="PF04851">
    <property type="entry name" value="ResIII"/>
    <property type="match status" value="1"/>
</dbReference>
<dbReference type="AlphaFoldDB" id="A0A7D4CBH3"/>
<dbReference type="RefSeq" id="WP_173211856.1">
    <property type="nucleotide sequence ID" value="NZ_CP053921.1"/>
</dbReference>
<accession>A0A7D4CBH3</accession>